<feature type="region of interest" description="Disordered" evidence="1">
    <location>
        <begin position="84"/>
        <end position="115"/>
    </location>
</feature>
<sequence>MDWFWPPMAYMAYLTGSFDTTVWPITEPEVHQRPVAAAERSLIEVVYGVIAAETSCARCGAPLGPPRVRKRAWPLRVTARCSGPRRHRHRADVLRTSEGLRTGPLTITRPAREHP</sequence>
<comment type="caution">
    <text evidence="2">The sequence shown here is derived from an EMBL/GenBank/DDBJ whole genome shotgun (WGS) entry which is preliminary data.</text>
</comment>
<organism evidence="2 3">
    <name type="scientific">Actinocorallia herbida</name>
    <dbReference type="NCBI Taxonomy" id="58109"/>
    <lineage>
        <taxon>Bacteria</taxon>
        <taxon>Bacillati</taxon>
        <taxon>Actinomycetota</taxon>
        <taxon>Actinomycetes</taxon>
        <taxon>Streptosporangiales</taxon>
        <taxon>Thermomonosporaceae</taxon>
        <taxon>Actinocorallia</taxon>
    </lineage>
</organism>
<reference evidence="2 3" key="1">
    <citation type="submission" date="2018-11" db="EMBL/GenBank/DDBJ databases">
        <title>Sequencing the genomes of 1000 actinobacteria strains.</title>
        <authorList>
            <person name="Klenk H.-P."/>
        </authorList>
    </citation>
    <scope>NUCLEOTIDE SEQUENCE [LARGE SCALE GENOMIC DNA]</scope>
    <source>
        <strain evidence="2 3">DSM 44254</strain>
    </source>
</reference>
<dbReference type="EMBL" id="RJKE01000001">
    <property type="protein sequence ID" value="ROO87768.1"/>
    <property type="molecule type" value="Genomic_DNA"/>
</dbReference>
<gene>
    <name evidence="2" type="ORF">EDD29_5404</name>
</gene>
<dbReference type="AlphaFoldDB" id="A0A3N1D3X2"/>
<evidence type="ECO:0000313" key="2">
    <source>
        <dbReference type="EMBL" id="ROO87768.1"/>
    </source>
</evidence>
<dbReference type="Proteomes" id="UP000272400">
    <property type="component" value="Unassembled WGS sequence"/>
</dbReference>
<keyword evidence="3" id="KW-1185">Reference proteome</keyword>
<evidence type="ECO:0000313" key="3">
    <source>
        <dbReference type="Proteomes" id="UP000272400"/>
    </source>
</evidence>
<proteinExistence type="predicted"/>
<accession>A0A3N1D3X2</accession>
<name>A0A3N1D3X2_9ACTN</name>
<dbReference type="RefSeq" id="WP_123667007.1">
    <property type="nucleotide sequence ID" value="NZ_RJKE01000001.1"/>
</dbReference>
<protein>
    <submittedName>
        <fullName evidence="2">Uncharacterized protein</fullName>
    </submittedName>
</protein>
<evidence type="ECO:0000256" key="1">
    <source>
        <dbReference type="SAM" id="MobiDB-lite"/>
    </source>
</evidence>
<dbReference type="OrthoDB" id="3536594at2"/>